<dbReference type="STRING" id="623744.A0A553P0U2"/>
<comment type="similarity">
    <text evidence="1">Belongs to the THADA family.</text>
</comment>
<reference evidence="7 8" key="1">
    <citation type="journal article" date="2019" name="Sci. Data">
        <title>Hybrid genome assembly and annotation of Danionella translucida.</title>
        <authorList>
            <person name="Kadobianskyi M."/>
            <person name="Schulze L."/>
            <person name="Schuelke M."/>
            <person name="Judkewitz B."/>
        </authorList>
    </citation>
    <scope>NUCLEOTIDE SEQUENCE [LARGE SCALE GENOMIC DNA]</scope>
    <source>
        <strain evidence="7 8">Bolton</strain>
    </source>
</reference>
<dbReference type="InterPro" id="IPR056843">
    <property type="entry name" value="THADA-like_TPR"/>
</dbReference>
<accession>A0A553P0U2</accession>
<sequence length="1719" mass="191551">MTNSSYSVEQGEAVLKCIRLDDQISSFVKDMLESFVQKLTENVRDAGKRSRERSLEEASQILDKIPKEALLLLQPAPLLRLTQLLLALQIDAATTSSTSRKLDQMLQVLIKINYTIVHEEVKQYLMELLNQRQVFSLKDLQTSSMFLEDSAVGREILKRECTALIRKLTELIPVILSAEEARSGPLCYQTVKVCLQAFQLLPEPVGQMLHSKESTNMRHALEFLMSIILEEVFGRDIRMLAGTAVAMLISTVTDEQRASSAAWSLLQISKAEPWRLTIGDLRVDCHSRCQDGVDILAVCRGLLTCCTNKALVRSHGNHKMCLLLDGLFPLISRLCGEKLDYHYYIFQVFSIWMKRLKECLGELWEVTSAPLNADLRVDLVEIIWSRAESPLDGIAEVARNAFSVFMEIYEKDCLHFGNTEKGLYVELLNRISKLPWESKAKYLPLVAILPHTGTHKVLELYPTLPSHILKCLSTNHLSPSASDVYRCLLQQQRQELIVCATSEALPSEQDMANHWAQRWLTLVLEALTSESPLLQTNASTHLLPSTLRTFPAAFDTLLSALDLEAPSHLHAWACVMSAQRASSGHSLWGAERPHTFRTLHLALSCLDESVRLAALNLLCSSPKTREAPSEMEYSALRDVIPFNLNSESSPFRQHLQAAIRKFLVRVRDSCMGSIKDLRCKQRLKKEKMAVLEQGVDFVDWLFHLSLVHLTPNSSYQRKKTILLLLSALLETCTDTWSPDRKKGQPPANISTLINWAEERGKWDFFSKSKTLVLIGCLEDSTNEIGELSAELLLRFFPPSFPDDVAAVLFNRADTLLQSPRVQQAQMGALMIKVLLQKADGGFEQGEKQPVKLITHLLSKLEQHYLAARSDMLLAARTAPIHGVVSALHRGLLEVPGVLLKATTRNFSGRIVCLLEKLTLLLLGVLYGDQDNEVKDVPPSFCDMGNAISSLIGRGGIDGAGFEEDGEVNVLLSEEHSLVLTCCWVSLKEIGIFLGSLVERVLSLRCEEQILTLEDLMRSSKVFKDIILKCRHWGAVEGCCIGFTRFCRALLSSSDSEIREIPSLLLQQGLSVLQSPRSTSVTRRAAGLPMLILGVLAAEESSKSRPLLAYTIKKLVDTARALLPPDWDQTLDLPQVCAVHTLQTLVKGSSLGVAVLQFTPEVAILSLTLLSSPCWAMRNAALQLYSTLCTRMLGQQPAGEHGSHHSGVSSPSFFNLYPALKPFLLEALEGAANDLHDAILHLHPSLYPVLTLLAKLQPGDEDQTRALSVFLPPLFLLSASPVYGVRLMSSKALVAMIPTCEYLATVQKLVEELPASPHVVHRHNQLHGQLLQIGAVLDRVIKNAISRSSLGEVVKEFESRLWLVSSNQPCPLIRLAYVNVVGSASFHQKAVKFLSEDPVWVSHAWQCLANGSEVVRLSLVKSVTEGRGWRGTYQWKIVESAMWDGLRRALLDQNLNYRIAFFTALVEVMTPEEEGLARSPHLPIKSQEAELQGCVEILLTDLESDRGGPVLISAALCAVSLLLSQSSGLVRKRCFYIQVNRALLLLLDLLLEEFWDAPASLEALVCHIPDCDLNAILKEVKKTEYNLLPQLLRLVKRYPESSILAKNLEHWAFNTAAVVTENLSSCMRLRLTGDAVNTDWLRLLVEPRFHSAVAGLFTRAIVLLQLLAECESIRHLLNPESLSADLQDLHKWFVLRGVFLPQGFVDALGKANSISEVKRV</sequence>
<comment type="function">
    <text evidence="3">Together with methyltransferase FTSJ1, methylates the 2'-O-ribose of nucleotides at position 32 of the anticodon loop of substrate tRNAs.</text>
</comment>
<dbReference type="GO" id="GO:0030488">
    <property type="term" value="P:tRNA methylation"/>
    <property type="evidence" value="ECO:0007669"/>
    <property type="project" value="TreeGrafter"/>
</dbReference>
<evidence type="ECO:0000313" key="7">
    <source>
        <dbReference type="EMBL" id="TRY71306.1"/>
    </source>
</evidence>
<evidence type="ECO:0000259" key="6">
    <source>
        <dbReference type="Pfam" id="PF25151"/>
    </source>
</evidence>
<dbReference type="InterPro" id="IPR019442">
    <property type="entry name" value="THADA/TRM732_DUF2428"/>
</dbReference>
<name>A0A553P0U2_9TELE</name>
<keyword evidence="2" id="KW-0819">tRNA processing</keyword>
<feature type="domain" description="DUF2428" evidence="4">
    <location>
        <begin position="908"/>
        <end position="1175"/>
    </location>
</feature>
<dbReference type="OrthoDB" id="73997at2759"/>
<organism evidence="7 8">
    <name type="scientific">Danionella cerebrum</name>
    <dbReference type="NCBI Taxonomy" id="2873325"/>
    <lineage>
        <taxon>Eukaryota</taxon>
        <taxon>Metazoa</taxon>
        <taxon>Chordata</taxon>
        <taxon>Craniata</taxon>
        <taxon>Vertebrata</taxon>
        <taxon>Euteleostomi</taxon>
        <taxon>Actinopterygii</taxon>
        <taxon>Neopterygii</taxon>
        <taxon>Teleostei</taxon>
        <taxon>Ostariophysi</taxon>
        <taxon>Cypriniformes</taxon>
        <taxon>Danionidae</taxon>
        <taxon>Danioninae</taxon>
        <taxon>Danionella</taxon>
    </lineage>
</organism>
<dbReference type="Pfam" id="PF25151">
    <property type="entry name" value="TPR_Trm732_C"/>
    <property type="match status" value="1"/>
</dbReference>
<dbReference type="PANTHER" id="PTHR14387">
    <property type="entry name" value="THADA/DEATH RECEPTOR INTERACTING PROTEIN"/>
    <property type="match status" value="1"/>
</dbReference>
<evidence type="ECO:0000256" key="3">
    <source>
        <dbReference type="ARBA" id="ARBA00035625"/>
    </source>
</evidence>
<dbReference type="Pfam" id="PF10350">
    <property type="entry name" value="DUF2428"/>
    <property type="match status" value="1"/>
</dbReference>
<proteinExistence type="inferred from homology"/>
<evidence type="ECO:0000259" key="4">
    <source>
        <dbReference type="Pfam" id="PF10350"/>
    </source>
</evidence>
<dbReference type="InterPro" id="IPR016024">
    <property type="entry name" value="ARM-type_fold"/>
</dbReference>
<evidence type="ECO:0000256" key="1">
    <source>
        <dbReference type="ARBA" id="ARBA00010409"/>
    </source>
</evidence>
<evidence type="ECO:0000256" key="2">
    <source>
        <dbReference type="ARBA" id="ARBA00022694"/>
    </source>
</evidence>
<comment type="caution">
    <text evidence="7">The sequence shown here is derived from an EMBL/GenBank/DDBJ whole genome shotgun (WGS) entry which is preliminary data.</text>
</comment>
<dbReference type="EMBL" id="SRMA01026761">
    <property type="protein sequence ID" value="TRY71306.1"/>
    <property type="molecule type" value="Genomic_DNA"/>
</dbReference>
<gene>
    <name evidence="7" type="ORF">DNTS_002247</name>
</gene>
<dbReference type="Pfam" id="PF25150">
    <property type="entry name" value="TPR_Trm732"/>
    <property type="match status" value="1"/>
</dbReference>
<dbReference type="GO" id="GO:0005829">
    <property type="term" value="C:cytosol"/>
    <property type="evidence" value="ECO:0007669"/>
    <property type="project" value="TreeGrafter"/>
</dbReference>
<protein>
    <submittedName>
        <fullName evidence="7">Uncharacterized protein</fullName>
    </submittedName>
</protein>
<evidence type="ECO:0000313" key="8">
    <source>
        <dbReference type="Proteomes" id="UP000316079"/>
    </source>
</evidence>
<dbReference type="PANTHER" id="PTHR14387:SF0">
    <property type="entry name" value="DUF2428 DOMAIN-CONTAINING PROTEIN"/>
    <property type="match status" value="1"/>
</dbReference>
<dbReference type="SUPFAM" id="SSF48371">
    <property type="entry name" value="ARM repeat"/>
    <property type="match status" value="2"/>
</dbReference>
<dbReference type="Proteomes" id="UP000316079">
    <property type="component" value="Unassembled WGS sequence"/>
</dbReference>
<dbReference type="InterPro" id="IPR056842">
    <property type="entry name" value="THADA-like_TPR_C"/>
</dbReference>
<keyword evidence="8" id="KW-1185">Reference proteome</keyword>
<evidence type="ECO:0000259" key="5">
    <source>
        <dbReference type="Pfam" id="PF25150"/>
    </source>
</evidence>
<feature type="domain" description="tRNA (32-2'-O)-methyltransferase regulator THADA-like TPR repeats region" evidence="5">
    <location>
        <begin position="515"/>
        <end position="735"/>
    </location>
</feature>
<dbReference type="InterPro" id="IPR051954">
    <property type="entry name" value="tRNA_methyltransferase_THADA"/>
</dbReference>
<feature type="domain" description="tRNA (32-2'-O)-methyltransferase regulator THADA-like C-terminal TPR repeats region" evidence="6">
    <location>
        <begin position="1177"/>
        <end position="1334"/>
    </location>
</feature>